<feature type="domain" description="TonB-dependent receptor plug" evidence="9">
    <location>
        <begin position="143"/>
        <end position="247"/>
    </location>
</feature>
<dbReference type="AlphaFoldDB" id="A0A9X2JCN1"/>
<feature type="signal peptide" evidence="8">
    <location>
        <begin position="1"/>
        <end position="28"/>
    </location>
</feature>
<evidence type="ECO:0000259" key="9">
    <source>
        <dbReference type="Pfam" id="PF07715"/>
    </source>
</evidence>
<dbReference type="Pfam" id="PF13715">
    <property type="entry name" value="CarbopepD_reg_2"/>
    <property type="match status" value="1"/>
</dbReference>
<feature type="chain" id="PRO_5040861518" evidence="8">
    <location>
        <begin position="29"/>
        <end position="1012"/>
    </location>
</feature>
<proteinExistence type="inferred from homology"/>
<dbReference type="InterPro" id="IPR012910">
    <property type="entry name" value="Plug_dom"/>
</dbReference>
<dbReference type="SUPFAM" id="SSF56935">
    <property type="entry name" value="Porins"/>
    <property type="match status" value="1"/>
</dbReference>
<evidence type="ECO:0000313" key="11">
    <source>
        <dbReference type="Proteomes" id="UP001155182"/>
    </source>
</evidence>
<reference evidence="10" key="1">
    <citation type="submission" date="2022-06" db="EMBL/GenBank/DDBJ databases">
        <title>Solitalea sp. MAHUQ-68 isolated from rhizospheric soil.</title>
        <authorList>
            <person name="Huq M.A."/>
        </authorList>
    </citation>
    <scope>NUCLEOTIDE SEQUENCE</scope>
    <source>
        <strain evidence="10">MAHUQ-68</strain>
    </source>
</reference>
<keyword evidence="6 7" id="KW-0998">Cell outer membrane</keyword>
<evidence type="ECO:0000256" key="3">
    <source>
        <dbReference type="ARBA" id="ARBA00022452"/>
    </source>
</evidence>
<keyword evidence="8" id="KW-0732">Signal</keyword>
<evidence type="ECO:0000256" key="4">
    <source>
        <dbReference type="ARBA" id="ARBA00022692"/>
    </source>
</evidence>
<dbReference type="EMBL" id="JAMWYS010000027">
    <property type="protein sequence ID" value="MCO4292704.1"/>
    <property type="molecule type" value="Genomic_DNA"/>
</dbReference>
<evidence type="ECO:0000256" key="1">
    <source>
        <dbReference type="ARBA" id="ARBA00004571"/>
    </source>
</evidence>
<keyword evidence="5 7" id="KW-0472">Membrane</keyword>
<name>A0A9X2JCN1_9SPHI</name>
<dbReference type="NCBIfam" id="TIGR04056">
    <property type="entry name" value="OMP_RagA_SusC"/>
    <property type="match status" value="1"/>
</dbReference>
<keyword evidence="11" id="KW-1185">Reference proteome</keyword>
<evidence type="ECO:0000256" key="5">
    <source>
        <dbReference type="ARBA" id="ARBA00023136"/>
    </source>
</evidence>
<sequence>MKKKTTLLIKRASVLVFGCIVTVGGALHATPTDSKSLTKEKQLKGAARTVATLIKGKVVDQAGLPLAGVTVAVKGSSTATSTDGDGNFQINVTSEKDVLVISIIGFESREITVGSNKSFNIILKEKSTTLNEVVVVGYSAKKTKEISSAVTVVTSDKLRDVTSNELTTLLQGKAPGVLVSSSTGGDPTSSGDVVIRGVNTITASSSPLYVVDGNIGGSYNVADVESVTILKDAAATGLYGSRASNGIIIVTTKSGKAGKTKVEFNATTGLSQAEFGNFKVMNAQQLFDYQSLYYNPDPSVVNINTNWRDLAFRNAIVNNYQLALNGGTEKTQFYLSGNYYNEEGTVLGNDKTGYNFRLNLTHNVNTKFKVATHLNGTFTKDNYYHDAILKESYVNMPFDSPYGADGAPVEATSIVNWFGRDRENFLHSYQYNLNNARSLNVNGDLNLDYTLSKLFTLSSYNRMELGNYRAEQYSDKRTKEGAGDGGWLYNGNSFNNRLLTSNRLKYEQSFGSHNVTALAVAEAEKSYSDNTDVTGQNLPPGRPFLSTATTTNELPGGGRDESSFQKGLVSVDYNYNNRYFAIASLVHESSSRFGSNNPGADFYQLGASWILSNESFMSGVTAVNFLKLRSSYGTTGNADFGNNYAALGLYDLSAGSSYAGLPGAAPSQKANPNLTWEKLKSTNIGVDVGFLNRIDLNIDVYQKVSSDLLYKRPLPATSGYDYIFENVGSIRNRGVEFNLTTTNLKGKFSWVTNLNVAVNRNKVLSLNDGATEFSAGAAQPIAVGHDMNEWYMRKWVGVDPNNGDPLWEQIVKDADGKEFVSYTNSWNSATPQYTGKSSQPKFTGGFTNTFSYKNWSLSAFANFVYGNKVYNGARAGFDTDGLYESYNAMVLADGWNRWEKPGDIATHPKPVYGGNHSSNSTSTRFLEDGSYIRLRNVKLSYDLPKALLSRINVTGLRFYMGADNLLTITKFSGPNPEVIYNNTDKNSSYSSGSAGYYYPQSRKLLFGMNLSF</sequence>
<dbReference type="Gene3D" id="2.40.170.20">
    <property type="entry name" value="TonB-dependent receptor, beta-barrel domain"/>
    <property type="match status" value="1"/>
</dbReference>
<dbReference type="GO" id="GO:0009279">
    <property type="term" value="C:cell outer membrane"/>
    <property type="evidence" value="ECO:0007669"/>
    <property type="project" value="UniProtKB-SubCell"/>
</dbReference>
<dbReference type="PROSITE" id="PS52016">
    <property type="entry name" value="TONB_DEPENDENT_REC_3"/>
    <property type="match status" value="1"/>
</dbReference>
<comment type="caution">
    <text evidence="10">The sequence shown here is derived from an EMBL/GenBank/DDBJ whole genome shotgun (WGS) entry which is preliminary data.</text>
</comment>
<dbReference type="InterPro" id="IPR036942">
    <property type="entry name" value="Beta-barrel_TonB_sf"/>
</dbReference>
<evidence type="ECO:0000256" key="2">
    <source>
        <dbReference type="ARBA" id="ARBA00022448"/>
    </source>
</evidence>
<dbReference type="InterPro" id="IPR008969">
    <property type="entry name" value="CarboxyPept-like_regulatory"/>
</dbReference>
<dbReference type="Pfam" id="PF07715">
    <property type="entry name" value="Plug"/>
    <property type="match status" value="1"/>
</dbReference>
<comment type="subcellular location">
    <subcellularLocation>
        <location evidence="1 7">Cell outer membrane</location>
        <topology evidence="1 7">Multi-pass membrane protein</topology>
    </subcellularLocation>
</comment>
<keyword evidence="2 7" id="KW-0813">Transport</keyword>
<evidence type="ECO:0000256" key="8">
    <source>
        <dbReference type="SAM" id="SignalP"/>
    </source>
</evidence>
<dbReference type="RefSeq" id="WP_252587197.1">
    <property type="nucleotide sequence ID" value="NZ_JAMWYS010000027.1"/>
</dbReference>
<protein>
    <submittedName>
        <fullName evidence="10">SusC/RagA family TonB-linked outer membrane protein</fullName>
    </submittedName>
</protein>
<dbReference type="NCBIfam" id="TIGR04057">
    <property type="entry name" value="SusC_RagA_signa"/>
    <property type="match status" value="1"/>
</dbReference>
<dbReference type="InterPro" id="IPR023996">
    <property type="entry name" value="TonB-dep_OMP_SusC/RagA"/>
</dbReference>
<comment type="similarity">
    <text evidence="7">Belongs to the TonB-dependent receptor family.</text>
</comment>
<dbReference type="Gene3D" id="2.170.130.10">
    <property type="entry name" value="TonB-dependent receptor, plug domain"/>
    <property type="match status" value="1"/>
</dbReference>
<evidence type="ECO:0000256" key="7">
    <source>
        <dbReference type="PROSITE-ProRule" id="PRU01360"/>
    </source>
</evidence>
<dbReference type="SUPFAM" id="SSF49464">
    <property type="entry name" value="Carboxypeptidase regulatory domain-like"/>
    <property type="match status" value="1"/>
</dbReference>
<dbReference type="InterPro" id="IPR023997">
    <property type="entry name" value="TonB-dep_OMP_SusC/RagA_CS"/>
</dbReference>
<evidence type="ECO:0000313" key="10">
    <source>
        <dbReference type="EMBL" id="MCO4292704.1"/>
    </source>
</evidence>
<dbReference type="Proteomes" id="UP001155182">
    <property type="component" value="Unassembled WGS sequence"/>
</dbReference>
<dbReference type="InterPro" id="IPR037066">
    <property type="entry name" value="Plug_dom_sf"/>
</dbReference>
<gene>
    <name evidence="10" type="ORF">NF867_07510</name>
</gene>
<keyword evidence="4 7" id="KW-0812">Transmembrane</keyword>
<evidence type="ECO:0000256" key="6">
    <source>
        <dbReference type="ARBA" id="ARBA00023237"/>
    </source>
</evidence>
<accession>A0A9X2JCN1</accession>
<organism evidence="10 11">
    <name type="scientific">Solitalea agri</name>
    <dbReference type="NCBI Taxonomy" id="2953739"/>
    <lineage>
        <taxon>Bacteria</taxon>
        <taxon>Pseudomonadati</taxon>
        <taxon>Bacteroidota</taxon>
        <taxon>Sphingobacteriia</taxon>
        <taxon>Sphingobacteriales</taxon>
        <taxon>Sphingobacteriaceae</taxon>
        <taxon>Solitalea</taxon>
    </lineage>
</organism>
<dbReference type="Gene3D" id="2.60.40.1120">
    <property type="entry name" value="Carboxypeptidase-like, regulatory domain"/>
    <property type="match status" value="1"/>
</dbReference>
<keyword evidence="3 7" id="KW-1134">Transmembrane beta strand</keyword>
<dbReference type="InterPro" id="IPR039426">
    <property type="entry name" value="TonB-dep_rcpt-like"/>
</dbReference>